<dbReference type="SUPFAM" id="SSF56935">
    <property type="entry name" value="Porins"/>
    <property type="match status" value="1"/>
</dbReference>
<dbReference type="RefSeq" id="WP_013598199.1">
    <property type="nucleotide sequence ID" value="NC_015144.1"/>
</dbReference>
<dbReference type="Gene3D" id="2.170.130.10">
    <property type="entry name" value="TonB-dependent receptor, plug domain"/>
    <property type="match status" value="1"/>
</dbReference>
<dbReference type="EMBL" id="CP002455">
    <property type="protein sequence ID" value="ADX67809.1"/>
    <property type="molecule type" value="Genomic_DNA"/>
</dbReference>
<dbReference type="KEGG" id="wvi:Weevi_1100"/>
<sequence length="1044" mass="115669">MKKKIVKLSLLLFLGFGTYAFGQTQGRVEDDNGLPEDDVEVRIKGTNTVTYTDENGNFEIDAKIGDTLIINNQEFLVTSTTLGNLKLKSSSSTIDLEELVVVAYGVEKKENVVGSNSVIKQEQIENRVISNVAKVLEGSSPGVQVSTGSGQPGSGLSVRIRGNSSYNLSNSPLYVVDGAIYTGSISDLNPNDIESINILKDAASTSLYGASAANGVVMITTKKGRKGKGSFNFSAYSGVVSRGIKEYERIGSKEYYVLAWEAMRNGYLQTNPNATVEQANAYASGALIKDNLKNNIYNVDDSQLVVDGIFNPGASLLYNDFDWNKYLNKTGQVNRYDLNYGASTENSNFYASIGYNNEGGYVIKSDFERYTARASADSQVTDWLKLGVNLSGSKVKSKLANDSGGTSYINPFFFTRSIGPIYSPFYYDKTGKQVYDDDGNLVYDGIISRGRGSGAHSGRNVIQETLLNDVLFTAESINSRFFTELKLAKGLTFTGNATYDYRNENNRQYTNKVIGDAAGTGALSNELYKYTGTTINQILNYNKSFDNHNFNILVGHESYEYGYEYQYHRKIKEKVSNNYEFSNFVLTTTQTGYSNKIRKESWFSRLNYDFNSKYLVSLSVRNDKSSRFSKDNNSGTFWSAGAGWNIHREDFLSHNSSVSQLKLRSSYGQVGNDGGNGSAPGWQADRNLYSLSYDNAEEPGIYITQQGNPDLTWESNNQFDVALEFGFFQNRISGVVEYFDRRTEDMIFRVPTPGSAGVPNNGIYKNVGTMKNSGWEFGLNLGLIKNESFEWNLNLAATLYDTEMIKMPEGQEEIISNAQRLAKGHSPYDFWLRQWYGVDPTDGAPLYIQDPKINANADTRTMADGTVVTTNHNNALYDYSGTAIPDVGGYFSTEFKYNGFYLNALFTYQIGGKIYDSNYASLMGSYAEGKAMHVDMLNAWKKPGDITNVPIVSTQNTSAAGAVSSRWLVDADYLALKNAQFGYTFKQDDIKNLGITALKVFVSGENLFSATKRKGLEPAQSFNGHTSYRYTPSRIVALGLNVSF</sequence>
<evidence type="ECO:0000256" key="4">
    <source>
        <dbReference type="ARBA" id="ARBA00022692"/>
    </source>
</evidence>
<dbReference type="GO" id="GO:0009279">
    <property type="term" value="C:cell outer membrane"/>
    <property type="evidence" value="ECO:0007669"/>
    <property type="project" value="UniProtKB-SubCell"/>
</dbReference>
<dbReference type="InterPro" id="IPR008969">
    <property type="entry name" value="CarboxyPept-like_regulatory"/>
</dbReference>
<dbReference type="AlphaFoldDB" id="F0P2H0"/>
<keyword evidence="14" id="KW-1185">Reference proteome</keyword>
<keyword evidence="13" id="KW-0675">Receptor</keyword>
<evidence type="ECO:0000256" key="1">
    <source>
        <dbReference type="ARBA" id="ARBA00004571"/>
    </source>
</evidence>
<keyword evidence="6 8" id="KW-0472">Membrane</keyword>
<dbReference type="STRING" id="865938.Weevi_1100"/>
<evidence type="ECO:0000313" key="13">
    <source>
        <dbReference type="EMBL" id="ADX67809.1"/>
    </source>
</evidence>
<dbReference type="eggNOG" id="COG4771">
    <property type="taxonomic scope" value="Bacteria"/>
</dbReference>
<keyword evidence="2 8" id="KW-0813">Transport</keyword>
<evidence type="ECO:0000313" key="14">
    <source>
        <dbReference type="Proteomes" id="UP000008641"/>
    </source>
</evidence>
<dbReference type="PROSITE" id="PS52016">
    <property type="entry name" value="TONB_DEPENDENT_REC_3"/>
    <property type="match status" value="1"/>
</dbReference>
<keyword evidence="5 9" id="KW-0798">TonB box</keyword>
<dbReference type="InterPro" id="IPR023997">
    <property type="entry name" value="TonB-dep_OMP_SusC/RagA_CS"/>
</dbReference>
<comment type="similarity">
    <text evidence="8 9">Belongs to the TonB-dependent receptor family.</text>
</comment>
<keyword evidence="7 8" id="KW-0998">Cell outer membrane</keyword>
<dbReference type="SUPFAM" id="SSF49464">
    <property type="entry name" value="Carboxypeptidase regulatory domain-like"/>
    <property type="match status" value="1"/>
</dbReference>
<dbReference type="NCBIfam" id="TIGR04056">
    <property type="entry name" value="OMP_RagA_SusC"/>
    <property type="match status" value="1"/>
</dbReference>
<feature type="domain" description="TonB-dependent receptor-like beta-barrel" evidence="11">
    <location>
        <begin position="470"/>
        <end position="911"/>
    </location>
</feature>
<reference evidence="14" key="2">
    <citation type="journal article" date="2011" name="Stand. Genomic Sci.">
        <title>Complete genome sequence of Weeksella virosa type strain (9751T).</title>
        <authorList>
            <person name="Lang E."/>
            <person name="Teshima H."/>
            <person name="Lucas S."/>
            <person name="Lapidus A."/>
            <person name="Hammon N."/>
            <person name="Deshpande S."/>
            <person name="Nolan M."/>
            <person name="Cheng J."/>
            <person name="Pitluck S."/>
            <person name="Liolios K."/>
            <person name="Pagani I."/>
            <person name="Mikhailova N."/>
            <person name="Ivanova N."/>
            <person name="Mavromatis K."/>
            <person name="Pati A."/>
            <person name="Tapia R."/>
            <person name="Han C."/>
            <person name="Goodwin L."/>
            <person name="Chen A."/>
            <person name="Palaniappan K."/>
            <person name="Land M."/>
            <person name="Hauser L."/>
            <person name="Chang Y."/>
            <person name="Jeffries C."/>
            <person name="Brambilla E."/>
            <person name="Kopitz M."/>
            <person name="Rohde M."/>
            <person name="Goker M."/>
            <person name="Tindall B."/>
            <person name="Detter J."/>
            <person name="Woyke T."/>
            <person name="Bristow J."/>
            <person name="Eisen J."/>
            <person name="Markowitz V."/>
            <person name="Hugenholtz P."/>
            <person name="Klenk H."/>
            <person name="Kyrpides N."/>
        </authorList>
    </citation>
    <scope>NUCLEOTIDE SEQUENCE [LARGE SCALE GENOMIC DNA]</scope>
    <source>
        <strain evidence="14">ATCC 43766 / DSM 16922 / JCM 21250 / NBRC 16016 / NCTC 11634 / CL345/78</strain>
    </source>
</reference>
<evidence type="ECO:0000256" key="7">
    <source>
        <dbReference type="ARBA" id="ARBA00023237"/>
    </source>
</evidence>
<dbReference type="Proteomes" id="UP000008641">
    <property type="component" value="Chromosome"/>
</dbReference>
<dbReference type="OrthoDB" id="9768177at2"/>
<dbReference type="InterPro" id="IPR000531">
    <property type="entry name" value="Beta-barrel_TonB"/>
</dbReference>
<accession>F0P2H0</accession>
<feature type="chain" id="PRO_5003256490" evidence="10">
    <location>
        <begin position="23"/>
        <end position="1044"/>
    </location>
</feature>
<dbReference type="InterPro" id="IPR037066">
    <property type="entry name" value="Plug_dom_sf"/>
</dbReference>
<dbReference type="InterPro" id="IPR036942">
    <property type="entry name" value="Beta-barrel_TonB_sf"/>
</dbReference>
<reference evidence="13 14" key="1">
    <citation type="journal article" date="2011" name="Stand. Genomic Sci.">
        <title>Complete genome sequence of Weeksella virosa type strain (9751).</title>
        <authorList>
            <person name="Lang E."/>
            <person name="Teshima H."/>
            <person name="Lucas S."/>
            <person name="Lapidus A."/>
            <person name="Hammon N."/>
            <person name="Deshpande S."/>
            <person name="Nolan M."/>
            <person name="Cheng J.F."/>
            <person name="Pitluck S."/>
            <person name="Liolios K."/>
            <person name="Pagani I."/>
            <person name="Mikhailova N."/>
            <person name="Ivanova N."/>
            <person name="Mavromatis K."/>
            <person name="Pati A."/>
            <person name="Tapia R."/>
            <person name="Han C."/>
            <person name="Goodwin L."/>
            <person name="Chen A."/>
            <person name="Palaniappan K."/>
            <person name="Land M."/>
            <person name="Hauser L."/>
            <person name="Chang Y.J."/>
            <person name="Jeffries C.D."/>
            <person name="Brambilla E.M."/>
            <person name="Kopitz M."/>
            <person name="Rohde M."/>
            <person name="Goker M."/>
            <person name="Tindall B.J."/>
            <person name="Detter J.C."/>
            <person name="Woyke T."/>
            <person name="Bristow J."/>
            <person name="Eisen J.A."/>
            <person name="Markowitz V."/>
            <person name="Hugenholtz P."/>
            <person name="Klenk H.P."/>
            <person name="Kyrpides N.C."/>
        </authorList>
    </citation>
    <scope>NUCLEOTIDE SEQUENCE [LARGE SCALE GENOMIC DNA]</scope>
    <source>
        <strain evidence="14">ATCC 43766 / DSM 16922 / JCM 21250 / NBRC 16016 / NCTC 11634 / CL345/78</strain>
    </source>
</reference>
<keyword evidence="3 8" id="KW-1134">Transmembrane beta strand</keyword>
<feature type="signal peptide" evidence="10">
    <location>
        <begin position="1"/>
        <end position="22"/>
    </location>
</feature>
<evidence type="ECO:0000256" key="5">
    <source>
        <dbReference type="ARBA" id="ARBA00023077"/>
    </source>
</evidence>
<dbReference type="HOGENOM" id="CLU_004317_0_1_10"/>
<dbReference type="Gene3D" id="2.40.170.20">
    <property type="entry name" value="TonB-dependent receptor, beta-barrel domain"/>
    <property type="match status" value="1"/>
</dbReference>
<protein>
    <submittedName>
        <fullName evidence="13">TonB-dependent receptor plug</fullName>
    </submittedName>
</protein>
<evidence type="ECO:0000256" key="10">
    <source>
        <dbReference type="SAM" id="SignalP"/>
    </source>
</evidence>
<dbReference type="InterPro" id="IPR012910">
    <property type="entry name" value="Plug_dom"/>
</dbReference>
<comment type="subcellular location">
    <subcellularLocation>
        <location evidence="1 8">Cell outer membrane</location>
        <topology evidence="1 8">Multi-pass membrane protein</topology>
    </subcellularLocation>
</comment>
<evidence type="ECO:0000256" key="3">
    <source>
        <dbReference type="ARBA" id="ARBA00022452"/>
    </source>
</evidence>
<feature type="domain" description="TonB-dependent receptor plug" evidence="12">
    <location>
        <begin position="109"/>
        <end position="216"/>
    </location>
</feature>
<dbReference type="InterPro" id="IPR023996">
    <property type="entry name" value="TonB-dep_OMP_SusC/RagA"/>
</dbReference>
<dbReference type="NCBIfam" id="TIGR04057">
    <property type="entry name" value="SusC_RagA_signa"/>
    <property type="match status" value="1"/>
</dbReference>
<keyword evidence="10" id="KW-0732">Signal</keyword>
<evidence type="ECO:0000256" key="9">
    <source>
        <dbReference type="RuleBase" id="RU003357"/>
    </source>
</evidence>
<evidence type="ECO:0000256" key="8">
    <source>
        <dbReference type="PROSITE-ProRule" id="PRU01360"/>
    </source>
</evidence>
<evidence type="ECO:0000259" key="12">
    <source>
        <dbReference type="Pfam" id="PF07715"/>
    </source>
</evidence>
<name>F0P2H0_WEEVC</name>
<keyword evidence="4 8" id="KW-0812">Transmembrane</keyword>
<dbReference type="Pfam" id="PF07715">
    <property type="entry name" value="Plug"/>
    <property type="match status" value="1"/>
</dbReference>
<organism evidence="13 14">
    <name type="scientific">Weeksella virosa (strain ATCC 43766 / DSM 16922 / JCM 21250 / CCUG 30538 / CDC 9751 / IAM 14551 / NBRC 16016 / NCTC 11634 / CL345/78)</name>
    <dbReference type="NCBI Taxonomy" id="865938"/>
    <lineage>
        <taxon>Bacteria</taxon>
        <taxon>Pseudomonadati</taxon>
        <taxon>Bacteroidota</taxon>
        <taxon>Flavobacteriia</taxon>
        <taxon>Flavobacteriales</taxon>
        <taxon>Weeksellaceae</taxon>
        <taxon>Weeksella</taxon>
    </lineage>
</organism>
<dbReference type="InterPro" id="IPR039426">
    <property type="entry name" value="TonB-dep_rcpt-like"/>
</dbReference>
<dbReference type="Pfam" id="PF00593">
    <property type="entry name" value="TonB_dep_Rec_b-barrel"/>
    <property type="match status" value="1"/>
</dbReference>
<gene>
    <name evidence="13" type="ordered locus">Weevi_1100</name>
</gene>
<proteinExistence type="inferred from homology"/>
<dbReference type="Gene3D" id="2.60.40.1120">
    <property type="entry name" value="Carboxypeptidase-like, regulatory domain"/>
    <property type="match status" value="1"/>
</dbReference>
<evidence type="ECO:0000259" key="11">
    <source>
        <dbReference type="Pfam" id="PF00593"/>
    </source>
</evidence>
<evidence type="ECO:0000256" key="6">
    <source>
        <dbReference type="ARBA" id="ARBA00023136"/>
    </source>
</evidence>
<evidence type="ECO:0000256" key="2">
    <source>
        <dbReference type="ARBA" id="ARBA00022448"/>
    </source>
</evidence>